<organism evidence="1 2">
    <name type="scientific">Thalassomonas haliotis</name>
    <dbReference type="NCBI Taxonomy" id="485448"/>
    <lineage>
        <taxon>Bacteria</taxon>
        <taxon>Pseudomonadati</taxon>
        <taxon>Pseudomonadota</taxon>
        <taxon>Gammaproteobacteria</taxon>
        <taxon>Alteromonadales</taxon>
        <taxon>Colwelliaceae</taxon>
        <taxon>Thalassomonas</taxon>
    </lineage>
</organism>
<sequence>MFDDIAAVRSGTRVLTAAEQAAGVRHMLLACEKGAKFFRYLALLFEDETAKTRLLILARQYKKIVALLHKYSALIAEQERQVRLMFELDFFSQELQQGVICRKSRRVFVLLIEHQQQNLQSLMRLGQSAASLALKKAYQHIITAYQGVINQLFTIEKNLPR</sequence>
<evidence type="ECO:0000313" key="2">
    <source>
        <dbReference type="Proteomes" id="UP001215231"/>
    </source>
</evidence>
<evidence type="ECO:0000313" key="1">
    <source>
        <dbReference type="EMBL" id="WDE12523.1"/>
    </source>
</evidence>
<reference evidence="1 2" key="1">
    <citation type="journal article" date="2022" name="Mar. Drugs">
        <title>Bioassay-Guided Fractionation Leads to the Detection of Cholic Acid Generated by the Rare Thalassomonas sp.</title>
        <authorList>
            <person name="Pheiffer F."/>
            <person name="Schneider Y.K."/>
            <person name="Hansen E.H."/>
            <person name="Andersen J.H."/>
            <person name="Isaksson J."/>
            <person name="Busche T."/>
            <person name="R C."/>
            <person name="Kalinowski J."/>
            <person name="Zyl L.V."/>
            <person name="Trindade M."/>
        </authorList>
    </citation>
    <scope>NUCLEOTIDE SEQUENCE [LARGE SCALE GENOMIC DNA]</scope>
    <source>
        <strain evidence="1 2">A5K-61T</strain>
    </source>
</reference>
<name>A0ABY7VG81_9GAMM</name>
<dbReference type="Proteomes" id="UP001215231">
    <property type="component" value="Chromosome"/>
</dbReference>
<protein>
    <submittedName>
        <fullName evidence="1">Uncharacterized protein</fullName>
    </submittedName>
</protein>
<proteinExistence type="predicted"/>
<gene>
    <name evidence="1" type="ORF">H3N35_03300</name>
</gene>
<dbReference type="RefSeq" id="WP_274052803.1">
    <property type="nucleotide sequence ID" value="NZ_CP059693.1"/>
</dbReference>
<dbReference type="EMBL" id="CP059693">
    <property type="protein sequence ID" value="WDE12523.1"/>
    <property type="molecule type" value="Genomic_DNA"/>
</dbReference>
<accession>A0ABY7VG81</accession>
<keyword evidence="2" id="KW-1185">Reference proteome</keyword>